<keyword evidence="2" id="KW-1185">Reference proteome</keyword>
<sequence length="63" mass="7207">MINCWSPDTWGTVVDYRWNTNGNGAPSYGFVAHKSDTKEIIVSWRGSTILMDWIENMVFLPTP</sequence>
<dbReference type="RefSeq" id="XP_040745803.1">
    <property type="nucleotide sequence ID" value="XM_040884936.1"/>
</dbReference>
<dbReference type="Proteomes" id="UP000193922">
    <property type="component" value="Unassembled WGS sequence"/>
</dbReference>
<name>A0A1Y1WFU8_9FUNG</name>
<gene>
    <name evidence="1" type="ORF">DL89DRAFT_233525</name>
</gene>
<comment type="caution">
    <text evidence="1">The sequence shown here is derived from an EMBL/GenBank/DDBJ whole genome shotgun (WGS) entry which is preliminary data.</text>
</comment>
<proteinExistence type="predicted"/>
<reference evidence="1 2" key="1">
    <citation type="submission" date="2016-07" db="EMBL/GenBank/DDBJ databases">
        <title>Pervasive Adenine N6-methylation of Active Genes in Fungi.</title>
        <authorList>
            <consortium name="DOE Joint Genome Institute"/>
            <person name="Mondo S.J."/>
            <person name="Dannebaum R.O."/>
            <person name="Kuo R.C."/>
            <person name="Labutti K."/>
            <person name="Haridas S."/>
            <person name="Kuo A."/>
            <person name="Salamov A."/>
            <person name="Ahrendt S.R."/>
            <person name="Lipzen A."/>
            <person name="Sullivan W."/>
            <person name="Andreopoulos W.B."/>
            <person name="Clum A."/>
            <person name="Lindquist E."/>
            <person name="Daum C."/>
            <person name="Ramamoorthy G.K."/>
            <person name="Gryganskyi A."/>
            <person name="Culley D."/>
            <person name="Magnuson J.K."/>
            <person name="James T.Y."/>
            <person name="O'Malley M.A."/>
            <person name="Stajich J.E."/>
            <person name="Spatafora J.W."/>
            <person name="Visel A."/>
            <person name="Grigoriev I.V."/>
        </authorList>
    </citation>
    <scope>NUCLEOTIDE SEQUENCE [LARGE SCALE GENOMIC DNA]</scope>
    <source>
        <strain evidence="1 2">ATCC 12442</strain>
    </source>
</reference>
<evidence type="ECO:0000313" key="1">
    <source>
        <dbReference type="EMBL" id="ORX72379.1"/>
    </source>
</evidence>
<organism evidence="1 2">
    <name type="scientific">Linderina pennispora</name>
    <dbReference type="NCBI Taxonomy" id="61395"/>
    <lineage>
        <taxon>Eukaryota</taxon>
        <taxon>Fungi</taxon>
        <taxon>Fungi incertae sedis</taxon>
        <taxon>Zoopagomycota</taxon>
        <taxon>Kickxellomycotina</taxon>
        <taxon>Kickxellomycetes</taxon>
        <taxon>Kickxellales</taxon>
        <taxon>Kickxellaceae</taxon>
        <taxon>Linderina</taxon>
    </lineage>
</organism>
<dbReference type="OrthoDB" id="426718at2759"/>
<dbReference type="EMBL" id="MCFD01000003">
    <property type="protein sequence ID" value="ORX72379.1"/>
    <property type="molecule type" value="Genomic_DNA"/>
</dbReference>
<accession>A0A1Y1WFU8</accession>
<evidence type="ECO:0000313" key="2">
    <source>
        <dbReference type="Proteomes" id="UP000193922"/>
    </source>
</evidence>
<dbReference type="AlphaFoldDB" id="A0A1Y1WFU8"/>
<dbReference type="InterPro" id="IPR029058">
    <property type="entry name" value="AB_hydrolase_fold"/>
</dbReference>
<dbReference type="GeneID" id="63801584"/>
<dbReference type="Gene3D" id="3.40.50.1820">
    <property type="entry name" value="alpha/beta hydrolase"/>
    <property type="match status" value="1"/>
</dbReference>
<protein>
    <submittedName>
        <fullName evidence="1">Uncharacterized protein</fullName>
    </submittedName>
</protein>